<dbReference type="PANTHER" id="PTHR36849:SF1">
    <property type="entry name" value="CYTOPLASMIC PROTEIN"/>
    <property type="match status" value="1"/>
</dbReference>
<dbReference type="Pfam" id="PF22752">
    <property type="entry name" value="DUF488-N3i"/>
    <property type="match status" value="1"/>
</dbReference>
<dbReference type="InterPro" id="IPR052552">
    <property type="entry name" value="YeaO-like"/>
</dbReference>
<dbReference type="PANTHER" id="PTHR36849">
    <property type="entry name" value="CYTOPLASMIC PROTEIN-RELATED"/>
    <property type="match status" value="1"/>
</dbReference>
<name>A0A1A7R8K9_9GAMM</name>
<dbReference type="EMBL" id="LZDS01000025">
    <property type="protein sequence ID" value="OBX28595.1"/>
    <property type="molecule type" value="Genomic_DNA"/>
</dbReference>
<dbReference type="AlphaFoldDB" id="A0A1A7R8K9"/>
<comment type="caution">
    <text evidence="1">The sequence shown here is derived from an EMBL/GenBank/DDBJ whole genome shotgun (WGS) entry which is preliminary data.</text>
</comment>
<dbReference type="RefSeq" id="WP_067765038.1">
    <property type="nucleotide sequence ID" value="NZ_LZDS01000025.1"/>
</dbReference>
<sequence length="121" mass="14374">MPIQIKRIYEPASPADGKRILVDRLWPRGMSKESAQIDLWPKELTPSTALRRWFHQDDAMESRWDEFRTRYRVELETQSQAIITLRELLKKQSLTLLTAAKNMQHNHATFLRELILDELDE</sequence>
<keyword evidence="2" id="KW-1185">Reference proteome</keyword>
<dbReference type="OrthoDB" id="9790745at2"/>
<dbReference type="Proteomes" id="UP000185753">
    <property type="component" value="Unassembled WGS sequence"/>
</dbReference>
<protein>
    <submittedName>
        <fullName evidence="1">MarR family transcriptional regulator</fullName>
    </submittedName>
</protein>
<dbReference type="STRING" id="1443941.A9J31_05510"/>
<organism evidence="1 2">
    <name type="scientific">Acinetobacter gandensis</name>
    <dbReference type="NCBI Taxonomy" id="1443941"/>
    <lineage>
        <taxon>Bacteria</taxon>
        <taxon>Pseudomonadati</taxon>
        <taxon>Pseudomonadota</taxon>
        <taxon>Gammaproteobacteria</taxon>
        <taxon>Moraxellales</taxon>
        <taxon>Moraxellaceae</taxon>
        <taxon>Acinetobacter</taxon>
    </lineage>
</organism>
<proteinExistence type="predicted"/>
<evidence type="ECO:0000313" key="1">
    <source>
        <dbReference type="EMBL" id="OBX28595.1"/>
    </source>
</evidence>
<evidence type="ECO:0000313" key="2">
    <source>
        <dbReference type="Proteomes" id="UP000185753"/>
    </source>
</evidence>
<reference evidence="2" key="1">
    <citation type="submission" date="2016-06" db="EMBL/GenBank/DDBJ databases">
        <authorList>
            <person name="Radolfova-Krizova L."/>
            <person name="Nemec A."/>
        </authorList>
    </citation>
    <scope>NUCLEOTIDE SEQUENCE [LARGE SCALE GENOMIC DNA]</scope>
    <source>
        <strain evidence="2">ANC 4275</strain>
    </source>
</reference>
<gene>
    <name evidence="1" type="ORF">A9J31_05510</name>
</gene>
<accession>A0A1A7R8K9</accession>